<sequence>MVRKGDVVLIQDASFRPASPATGEGAQLVLSPTGGQLPAAPIVLFRTLPRYSAILGDYVYRPGARGAVAAGDRGDMMEEDARLRPDLRLARSDPGMRRVADMARWCAEWVGGEAPL</sequence>
<accession>A0ABR3QEE2</accession>
<keyword evidence="2" id="KW-1185">Reference proteome</keyword>
<dbReference type="GeneID" id="95981829"/>
<gene>
    <name evidence="1" type="ORF">Q8F55_000786</name>
</gene>
<dbReference type="Proteomes" id="UP001565368">
    <property type="component" value="Unassembled WGS sequence"/>
</dbReference>
<protein>
    <submittedName>
        <fullName evidence="1">Uncharacterized protein</fullName>
    </submittedName>
</protein>
<comment type="caution">
    <text evidence="1">The sequence shown here is derived from an EMBL/GenBank/DDBJ whole genome shotgun (WGS) entry which is preliminary data.</text>
</comment>
<evidence type="ECO:0000313" key="1">
    <source>
        <dbReference type="EMBL" id="KAL1413037.1"/>
    </source>
</evidence>
<reference evidence="1 2" key="1">
    <citation type="submission" date="2023-08" db="EMBL/GenBank/DDBJ databases">
        <title>Annotated Genome Sequence of Vanrija albida AlHP1.</title>
        <authorList>
            <person name="Herzog R."/>
        </authorList>
    </citation>
    <scope>NUCLEOTIDE SEQUENCE [LARGE SCALE GENOMIC DNA]</scope>
    <source>
        <strain evidence="1 2">AlHP1</strain>
    </source>
</reference>
<name>A0ABR3QEE2_9TREE</name>
<organism evidence="1 2">
    <name type="scientific">Vanrija albida</name>
    <dbReference type="NCBI Taxonomy" id="181172"/>
    <lineage>
        <taxon>Eukaryota</taxon>
        <taxon>Fungi</taxon>
        <taxon>Dikarya</taxon>
        <taxon>Basidiomycota</taxon>
        <taxon>Agaricomycotina</taxon>
        <taxon>Tremellomycetes</taxon>
        <taxon>Trichosporonales</taxon>
        <taxon>Trichosporonaceae</taxon>
        <taxon>Vanrija</taxon>
    </lineage>
</organism>
<dbReference type="EMBL" id="JBBXJM010000001">
    <property type="protein sequence ID" value="KAL1413037.1"/>
    <property type="molecule type" value="Genomic_DNA"/>
</dbReference>
<dbReference type="RefSeq" id="XP_069212981.1">
    <property type="nucleotide sequence ID" value="XM_069349437.1"/>
</dbReference>
<evidence type="ECO:0000313" key="2">
    <source>
        <dbReference type="Proteomes" id="UP001565368"/>
    </source>
</evidence>
<proteinExistence type="predicted"/>